<accession>A0ABT1JSG7</accession>
<sequence length="193" mass="19554">MALSPAPPSPTATDTAAPTASPSATPSDQGPGQGRRWGHRMGFGGPALHGEFVVPDGEGAYTTVATQYGDVTAVDQDSVTVKSEDGYTKEYTVDAGTRVNRDEGIAAVKTGAKVMVMAKVDGGKATAVTVRDVSLCDGQGRPGRPFPGGRDGRRHGGDHRWPGEPPASSPAPSSPPSSTPPSAEPSTSATATS</sequence>
<evidence type="ECO:0000313" key="3">
    <source>
        <dbReference type="Proteomes" id="UP001320766"/>
    </source>
</evidence>
<feature type="compositionally biased region" description="Low complexity" evidence="1">
    <location>
        <begin position="184"/>
        <end position="193"/>
    </location>
</feature>
<evidence type="ECO:0000313" key="2">
    <source>
        <dbReference type="EMBL" id="MCP2344696.1"/>
    </source>
</evidence>
<comment type="caution">
    <text evidence="2">The sequence shown here is derived from an EMBL/GenBank/DDBJ whole genome shotgun (WGS) entry which is preliminary data.</text>
</comment>
<proteinExistence type="predicted"/>
<feature type="compositionally biased region" description="Basic and acidic residues" evidence="1">
    <location>
        <begin position="150"/>
        <end position="162"/>
    </location>
</feature>
<name>A0ABT1JSG7_9ACTN</name>
<feature type="compositionally biased region" description="Low complexity" evidence="1">
    <location>
        <begin position="11"/>
        <end position="28"/>
    </location>
</feature>
<feature type="compositionally biased region" description="Pro residues" evidence="1">
    <location>
        <begin position="163"/>
        <end position="183"/>
    </location>
</feature>
<dbReference type="Proteomes" id="UP001320766">
    <property type="component" value="Unassembled WGS sequence"/>
</dbReference>
<feature type="compositionally biased region" description="Pro residues" evidence="1">
    <location>
        <begin position="1"/>
        <end position="10"/>
    </location>
</feature>
<evidence type="ECO:0000256" key="1">
    <source>
        <dbReference type="SAM" id="MobiDB-lite"/>
    </source>
</evidence>
<feature type="compositionally biased region" description="Gly residues" evidence="1">
    <location>
        <begin position="31"/>
        <end position="44"/>
    </location>
</feature>
<feature type="region of interest" description="Disordered" evidence="1">
    <location>
        <begin position="135"/>
        <end position="193"/>
    </location>
</feature>
<organism evidence="2 3">
    <name type="scientific">Nonomuraea roseoviolacea subsp. carminata</name>
    <dbReference type="NCBI Taxonomy" id="160689"/>
    <lineage>
        <taxon>Bacteria</taxon>
        <taxon>Bacillati</taxon>
        <taxon>Actinomycetota</taxon>
        <taxon>Actinomycetes</taxon>
        <taxon>Streptosporangiales</taxon>
        <taxon>Streptosporangiaceae</taxon>
        <taxon>Nonomuraea</taxon>
    </lineage>
</organism>
<gene>
    <name evidence="2" type="ORF">HD595_000818</name>
</gene>
<dbReference type="RefSeq" id="WP_253765696.1">
    <property type="nucleotide sequence ID" value="NZ_BAAAVE010000016.1"/>
</dbReference>
<evidence type="ECO:0008006" key="4">
    <source>
        <dbReference type="Google" id="ProtNLM"/>
    </source>
</evidence>
<protein>
    <recommendedName>
        <fullName evidence="4">DUF5666 domain-containing protein</fullName>
    </recommendedName>
</protein>
<dbReference type="EMBL" id="JAMZEC010000001">
    <property type="protein sequence ID" value="MCP2344696.1"/>
    <property type="molecule type" value="Genomic_DNA"/>
</dbReference>
<keyword evidence="3" id="KW-1185">Reference proteome</keyword>
<feature type="region of interest" description="Disordered" evidence="1">
    <location>
        <begin position="1"/>
        <end position="44"/>
    </location>
</feature>
<reference evidence="2 3" key="1">
    <citation type="submission" date="2022-06" db="EMBL/GenBank/DDBJ databases">
        <title>Sequencing the genomes of 1000 actinobacteria strains.</title>
        <authorList>
            <person name="Klenk H.-P."/>
        </authorList>
    </citation>
    <scope>NUCLEOTIDE SEQUENCE [LARGE SCALE GENOMIC DNA]</scope>
    <source>
        <strain evidence="2 3">DSM 44170</strain>
    </source>
</reference>